<dbReference type="InterPro" id="IPR036721">
    <property type="entry name" value="RCK_C_sf"/>
</dbReference>
<sequence>MNVVFFTLYIILIILIIEISTMLLQMTGLRREVARFQAISLLTNTGYTTSESEMIIGHPVRRRIASFLIIFGTISLTIIVSFMISFLVSSAVHLSDLGIGLAILVGALFLLRSNFFHSLLHRQVGGRFDRYYVHHKSIEEVFHVDHEYVMRQFDITEGHHHMTNVPLKELNLAHQDVKIMNIRRNHHIIKNPTGSTMLLPGDKVLVYGSADMIRKFFILSSARLPEDER</sequence>
<protein>
    <submittedName>
        <fullName evidence="1">TrkA-C domain protein</fullName>
    </submittedName>
</protein>
<dbReference type="PROSITE" id="PS51202">
    <property type="entry name" value="RCK_C"/>
    <property type="match status" value="1"/>
</dbReference>
<reference evidence="1 2" key="1">
    <citation type="submission" date="2015-12" db="EMBL/GenBank/DDBJ databases">
        <title>Genome sequence of Aneurinibacillus soli.</title>
        <authorList>
            <person name="Lee J.S."/>
            <person name="Lee K.C."/>
            <person name="Kim K.K."/>
            <person name="Lee B.W."/>
        </authorList>
    </citation>
    <scope>NUCLEOTIDE SEQUENCE [LARGE SCALE GENOMIC DNA]</scope>
    <source>
        <strain evidence="1 2">CB4</strain>
    </source>
</reference>
<dbReference type="SUPFAM" id="SSF116726">
    <property type="entry name" value="TrkA C-terminal domain-like"/>
    <property type="match status" value="1"/>
</dbReference>
<dbReference type="AlphaFoldDB" id="A0A0U4NHX4"/>
<dbReference type="KEGG" id="asoc:CB4_02514"/>
<evidence type="ECO:0000313" key="1">
    <source>
        <dbReference type="EMBL" id="BAU28340.1"/>
    </source>
</evidence>
<name>A0A0U4NHX4_9BACL</name>
<evidence type="ECO:0000313" key="2">
    <source>
        <dbReference type="Proteomes" id="UP000217696"/>
    </source>
</evidence>
<dbReference type="Pfam" id="PF02080">
    <property type="entry name" value="TrkA_C"/>
    <property type="match status" value="1"/>
</dbReference>
<dbReference type="InterPro" id="IPR006037">
    <property type="entry name" value="RCK_C"/>
</dbReference>
<dbReference type="RefSeq" id="WP_096466104.1">
    <property type="nucleotide sequence ID" value="NZ_AP017312.1"/>
</dbReference>
<organism evidence="1 2">
    <name type="scientific">Aneurinibacillus soli</name>
    <dbReference type="NCBI Taxonomy" id="1500254"/>
    <lineage>
        <taxon>Bacteria</taxon>
        <taxon>Bacillati</taxon>
        <taxon>Bacillota</taxon>
        <taxon>Bacilli</taxon>
        <taxon>Bacillales</taxon>
        <taxon>Paenibacillaceae</taxon>
        <taxon>Aneurinibacillus group</taxon>
        <taxon>Aneurinibacillus</taxon>
    </lineage>
</organism>
<dbReference type="GO" id="GO:0006813">
    <property type="term" value="P:potassium ion transport"/>
    <property type="evidence" value="ECO:0007669"/>
    <property type="project" value="InterPro"/>
</dbReference>
<dbReference type="EMBL" id="AP017312">
    <property type="protein sequence ID" value="BAU28340.1"/>
    <property type="molecule type" value="Genomic_DNA"/>
</dbReference>
<gene>
    <name evidence="1" type="ORF">CB4_02514</name>
</gene>
<dbReference type="OrthoDB" id="369355at2"/>
<proteinExistence type="predicted"/>
<dbReference type="Proteomes" id="UP000217696">
    <property type="component" value="Chromosome"/>
</dbReference>
<accession>A0A0U4NHX4</accession>
<keyword evidence="2" id="KW-1185">Reference proteome</keyword>
<dbReference type="Gene3D" id="3.30.70.1450">
    <property type="entry name" value="Regulator of K+ conductance, C-terminal domain"/>
    <property type="match status" value="1"/>
</dbReference>
<dbReference type="GO" id="GO:0008324">
    <property type="term" value="F:monoatomic cation transmembrane transporter activity"/>
    <property type="evidence" value="ECO:0007669"/>
    <property type="project" value="InterPro"/>
</dbReference>